<accession>A0A183V172</accession>
<gene>
    <name evidence="2" type="ORF">TCNE_LOCUS14492</name>
</gene>
<reference evidence="4" key="1">
    <citation type="submission" date="2016-06" db="UniProtKB">
        <authorList>
            <consortium name="WormBaseParasite"/>
        </authorList>
    </citation>
    <scope>IDENTIFICATION</scope>
</reference>
<evidence type="ECO:0000313" key="3">
    <source>
        <dbReference type="Proteomes" id="UP000050794"/>
    </source>
</evidence>
<dbReference type="GO" id="GO:0140285">
    <property type="term" value="P:endosome fission"/>
    <property type="evidence" value="ECO:0007669"/>
    <property type="project" value="TreeGrafter"/>
</dbReference>
<protein>
    <submittedName>
        <fullName evidence="4">Separase</fullName>
    </submittedName>
</protein>
<dbReference type="GO" id="GO:0007032">
    <property type="term" value="P:endosome organization"/>
    <property type="evidence" value="ECO:0007669"/>
    <property type="project" value="TreeGrafter"/>
</dbReference>
<dbReference type="InterPro" id="IPR019393">
    <property type="entry name" value="WASH_strumpellin"/>
</dbReference>
<dbReference type="Pfam" id="PF10266">
    <property type="entry name" value="Strumpellin"/>
    <property type="match status" value="1"/>
</dbReference>
<dbReference type="EMBL" id="UYWY01022282">
    <property type="protein sequence ID" value="VDM45813.1"/>
    <property type="molecule type" value="Genomic_DNA"/>
</dbReference>
<evidence type="ECO:0000313" key="4">
    <source>
        <dbReference type="WBParaSite" id="TCNE_0001449201-mRNA-1"/>
    </source>
</evidence>
<dbReference type="GO" id="GO:0071203">
    <property type="term" value="C:WASH complex"/>
    <property type="evidence" value="ECO:0007669"/>
    <property type="project" value="InterPro"/>
</dbReference>
<dbReference type="GO" id="GO:0051125">
    <property type="term" value="P:regulation of actin nucleation"/>
    <property type="evidence" value="ECO:0007669"/>
    <property type="project" value="TreeGrafter"/>
</dbReference>
<name>A0A183V172_TOXCA</name>
<dbReference type="PANTHER" id="PTHR15691:SF6">
    <property type="entry name" value="WASH COMPLEX SUBUNIT 5"/>
    <property type="match status" value="1"/>
</dbReference>
<dbReference type="GO" id="GO:0030041">
    <property type="term" value="P:actin filament polymerization"/>
    <property type="evidence" value="ECO:0007669"/>
    <property type="project" value="TreeGrafter"/>
</dbReference>
<dbReference type="AlphaFoldDB" id="A0A183V172"/>
<sequence length="1087" mass="120925">MLSYSYTNIYSVADRDRSSEMIPAVRLSPAALSQRQLKAEALYITGVVLLAMNENFSSGVRQRLFVAHYRSNPSSNERFDLVVDVLKASSSDRELLFKRLPISGTFVNKVIAILRSDALFSDEGECFTSENARESRISRTQRSMLTVCLFFAPSILQSNFTTMRQIIDVYFTDNWVFANLFVYLSIHYVVPVHMGMLINVIDAWDQYKAASTALQQTLSLICVKELAIGHAVALKSINFPHSSKLAVSDLSANAALIAEANKHFRWIALHSYRMEKNCKRAVQLCDAVCAQTAISAVELFQMLLAIASFEYTYKELYRAALSTKSSKVDEIKSDLSGHIGQMAALFAEDVPLQKIKKNLKLRNWLLLVQKTVSELDVLSSDASTVIEHLKRRIEQVSDMHDLAGNVAANQYLQNISVLLVRLSYLSALDENVLAGVEAAADFSYGWTLVEQWANDLEHLVEKDPVPVRSLFVKLSSSIGRTLNRVETPARISAISLCYSRQLETRLRRILQAVPRSLFSLLERVVELLEKPLGCTVNKTAIRQLADPERRLQLAETTHAISTLSLGISTMQLTWVGSLRIDPSTLLLDGIRRELVAQISASLHAELSTSATLDAILTLLKSQFSRFRRAFIYMCEHIAINGALVWQNEMARVIGYMVERECNTFLRHAVSDEESLYQSKSVPIPRTPPIGNSLTPLRKLHDLLLDASDPRNTYYVNSMGVWCDSKTKRIQLSMESFNAIQEALSPLTLSALDRICCFCVVRQLRSLFTLVTKLTASVTASLGELKDIGKQPLQSRSKIFDATLAKLAPVSSPFIVTLSKIGQLQLLRMQLAVVTQVSVMCRAQNIFNAVANFNESVLNDLRSGRTKCDGALLSELAELLQRCAITDPMQKIYIRQETPHFFTPLLFVVLLSAVPKFNVVKRSDSTDVSAFSAGLACTLKQFNAMDGFLKQCKSFMTALVLSAKAASKAQPAQGIMAPIRLMAGYCSLSNALTDTRQIGSEFLRFAVRIPRSSILAIHIPQYREHGKIRTELTTTGSALPVFGGLKYQVEAVVCRMLTKYGHGKDSGDSGEVTLQIACKFSCVIFAIL</sequence>
<dbReference type="WBParaSite" id="TCNE_0001449201-mRNA-1">
    <property type="protein sequence ID" value="TCNE_0001449201-mRNA-1"/>
    <property type="gene ID" value="TCNE_0001449201"/>
</dbReference>
<dbReference type="GO" id="GO:0005768">
    <property type="term" value="C:endosome"/>
    <property type="evidence" value="ECO:0007669"/>
    <property type="project" value="TreeGrafter"/>
</dbReference>
<comment type="similarity">
    <text evidence="1">Belongs to the strumpellin family.</text>
</comment>
<keyword evidence="3" id="KW-1185">Reference proteome</keyword>
<evidence type="ECO:0000313" key="2">
    <source>
        <dbReference type="EMBL" id="VDM45813.1"/>
    </source>
</evidence>
<reference evidence="2 3" key="2">
    <citation type="submission" date="2018-11" db="EMBL/GenBank/DDBJ databases">
        <authorList>
            <consortium name="Pathogen Informatics"/>
        </authorList>
    </citation>
    <scope>NUCLEOTIDE SEQUENCE [LARGE SCALE GENOMIC DNA]</scope>
</reference>
<dbReference type="PANTHER" id="PTHR15691">
    <property type="entry name" value="WASH COMPLEX SUBUNIT 5"/>
    <property type="match status" value="1"/>
</dbReference>
<dbReference type="Proteomes" id="UP000050794">
    <property type="component" value="Unassembled WGS sequence"/>
</dbReference>
<organism evidence="3 4">
    <name type="scientific">Toxocara canis</name>
    <name type="common">Canine roundworm</name>
    <dbReference type="NCBI Taxonomy" id="6265"/>
    <lineage>
        <taxon>Eukaryota</taxon>
        <taxon>Metazoa</taxon>
        <taxon>Ecdysozoa</taxon>
        <taxon>Nematoda</taxon>
        <taxon>Chromadorea</taxon>
        <taxon>Rhabditida</taxon>
        <taxon>Spirurina</taxon>
        <taxon>Ascaridomorpha</taxon>
        <taxon>Ascaridoidea</taxon>
        <taxon>Toxocaridae</taxon>
        <taxon>Toxocara</taxon>
    </lineage>
</organism>
<proteinExistence type="inferred from homology"/>
<evidence type="ECO:0000256" key="1">
    <source>
        <dbReference type="ARBA" id="ARBA00006224"/>
    </source>
</evidence>